<accession>A0A0D2XY34</accession>
<organism evidence="1 2">
    <name type="scientific">Fusarium oxysporum (strain Fo5176)</name>
    <name type="common">Fusarium vascular wilt</name>
    <dbReference type="NCBI Taxonomy" id="660025"/>
    <lineage>
        <taxon>Eukaryota</taxon>
        <taxon>Fungi</taxon>
        <taxon>Dikarya</taxon>
        <taxon>Ascomycota</taxon>
        <taxon>Pezizomycotina</taxon>
        <taxon>Sordariomycetes</taxon>
        <taxon>Hypocreomycetidae</taxon>
        <taxon>Hypocreales</taxon>
        <taxon>Nectriaceae</taxon>
        <taxon>Fusarium</taxon>
        <taxon>Fusarium oxysporum species complex</taxon>
    </lineage>
</organism>
<dbReference type="SUPFAM" id="SSF51735">
    <property type="entry name" value="NAD(P)-binding Rossmann-fold domains"/>
    <property type="match status" value="1"/>
</dbReference>
<proteinExistence type="predicted"/>
<dbReference type="PANTHER" id="PTHR14097:SF9">
    <property type="entry name" value="EPIMERASE, PUTATIVE (AFU_ORTHOLOGUE AFUA_8G07320)-RELATED"/>
    <property type="match status" value="1"/>
</dbReference>
<dbReference type="Gene3D" id="3.40.50.720">
    <property type="entry name" value="NAD(P)-binding Rossmann-like Domain"/>
    <property type="match status" value="1"/>
</dbReference>
<reference evidence="1" key="2">
    <citation type="submission" date="2025-08" db="UniProtKB">
        <authorList>
            <consortium name="EnsemblFungi"/>
        </authorList>
    </citation>
    <scope>IDENTIFICATION</scope>
    <source>
        <strain evidence="1">4287 / CBS 123668 / FGSC 9935 / NRRL 34936</strain>
    </source>
</reference>
<dbReference type="SUPFAM" id="SSF47113">
    <property type="entry name" value="Histone-fold"/>
    <property type="match status" value="1"/>
</dbReference>
<evidence type="ECO:0000313" key="2">
    <source>
        <dbReference type="Proteomes" id="UP000002489"/>
    </source>
</evidence>
<evidence type="ECO:0000313" key="1">
    <source>
        <dbReference type="EnsemblFungi" id="FOXG_08905P0"/>
    </source>
</evidence>
<dbReference type="EnsemblFungi" id="FOXG_08905T0">
    <property type="protein sequence ID" value="FOXG_08905P0"/>
    <property type="gene ID" value="FOXG_08905"/>
</dbReference>
<dbReference type="GO" id="GO:0046982">
    <property type="term" value="F:protein heterodimerization activity"/>
    <property type="evidence" value="ECO:0007669"/>
    <property type="project" value="InterPro"/>
</dbReference>
<dbReference type="VEuPathDB" id="FungiDB:FOXG_08905"/>
<gene>
    <name evidence="1" type="primary">28950505</name>
</gene>
<reference evidence="2" key="1">
    <citation type="journal article" date="2012" name="Mol. Plant Microbe Interact.">
        <title>A highly conserved effector in Fusarium oxysporum is required for full virulence on Arabidopsis.</title>
        <authorList>
            <person name="Thatcher L.F."/>
            <person name="Gardiner D.M."/>
            <person name="Kazan K."/>
            <person name="Manners J."/>
        </authorList>
    </citation>
    <scope>NUCLEOTIDE SEQUENCE [LARGE SCALE GENOMIC DNA]</scope>
    <source>
        <strain evidence="2">Fo5176</strain>
    </source>
</reference>
<dbReference type="PANTHER" id="PTHR14097">
    <property type="entry name" value="OXIDOREDUCTASE HTATIP2"/>
    <property type="match status" value="1"/>
</dbReference>
<protein>
    <submittedName>
        <fullName evidence="1">Uncharacterized protein</fullName>
    </submittedName>
</protein>
<name>A0A0D2XY34_FUSOF</name>
<dbReference type="InterPro" id="IPR036291">
    <property type="entry name" value="NAD(P)-bd_dom_sf"/>
</dbReference>
<dbReference type="AlphaFoldDB" id="A0A0D2XY34"/>
<dbReference type="Proteomes" id="UP000002489">
    <property type="component" value="Unassembled WGS sequence"/>
</dbReference>
<sequence>MADSPTIHSTLSVVSGQLCFGSLHNIWFGSSAPSQGLPVAPPQPSGTVKAHSINYNVAAQKGIWNVFKLVVSETSDTVAWFVAHADIDPRQEVDKILRISGSPYEPDHGSTMNNDATSQAGVFVINRYDWSYYDKRCFDEIGEGQEEGDDDMLANSNSLGLVDRSVVQEMVQRWQGQRPSRRDSAEHGIWLYIPHGEYMFGRFGFNDTHTAARSFLFFSVYTEFTRTSFLGIPGTLREHMTPQERFERELREGVDFSGMEKVQDMVSCQYVSPPPASEQLGPYDPSDYILREQDIEPLRSYREEYASRNGAEPTIHGFIDPWKQPLLDLVNEMALSYLEHFVLPHLGGENVAEMAKALFPDYEKNSRPISLDVASYRHFTQPDQSPILDFDMSHVSVRLREFLESRSQDKPRVFRDDAVKGICRVLGYIFTEVFELANDVASNCEHNKILPCDVRQAVLLDEDILRLNQIKFHPKSYASKGFLLIVIMKLIVVGATGYIGAGILRQALTRSDITSVVAVTRRSLEQTAAKLQNIIVPDYGTYSPAAKEAFAGAGACIWTVGVTPSHAFRMDPEEVRKVCQDYTMVGLEAMRSSGLARPFRVAYLSAVAVSRDVNKNMWFAPEFRRIRGTAENQVITFADTSDGAVEAVIAKPGSVPAQGGMLATALTAISRGLGIGATEAVVLDDLAIALIDQVVHGIEKDPLWPADLNRLAQQVKDKKGLN</sequence>
<dbReference type="InterPro" id="IPR009072">
    <property type="entry name" value="Histone-fold"/>
</dbReference>